<feature type="active site" evidence="1">
    <location>
        <position position="278"/>
    </location>
</feature>
<comment type="caution">
    <text evidence="4">The sequence shown here is derived from an EMBL/GenBank/DDBJ whole genome shotgun (WGS) entry which is preliminary data.</text>
</comment>
<feature type="compositionally biased region" description="Basic and acidic residues" evidence="2">
    <location>
        <begin position="32"/>
        <end position="41"/>
    </location>
</feature>
<dbReference type="Proteomes" id="UP000029082">
    <property type="component" value="Unassembled WGS sequence"/>
</dbReference>
<dbReference type="AlphaFoldDB" id="A0A087BZB2"/>
<dbReference type="GO" id="GO:0004252">
    <property type="term" value="F:serine-type endopeptidase activity"/>
    <property type="evidence" value="ECO:0007669"/>
    <property type="project" value="UniProtKB-UniRule"/>
</dbReference>
<reference evidence="4 5" key="1">
    <citation type="submission" date="2014-03" db="EMBL/GenBank/DDBJ databases">
        <title>Genomics of Bifidobacteria.</title>
        <authorList>
            <person name="Ventura M."/>
            <person name="Milani C."/>
            <person name="Lugli G.A."/>
        </authorList>
    </citation>
    <scope>NUCLEOTIDE SEQUENCE [LARGE SCALE GENOMIC DNA]</scope>
    <source>
        <strain evidence="4 5">DSM 21395</strain>
    </source>
</reference>
<evidence type="ECO:0000259" key="3">
    <source>
        <dbReference type="PROSITE" id="PS51786"/>
    </source>
</evidence>
<gene>
    <name evidence="4" type="ORF">BMON_1283</name>
</gene>
<dbReference type="SUPFAM" id="SSF54211">
    <property type="entry name" value="Ribosomal protein S5 domain 2-like"/>
    <property type="match status" value="1"/>
</dbReference>
<proteinExistence type="inferred from homology"/>
<evidence type="ECO:0000256" key="2">
    <source>
        <dbReference type="SAM" id="MobiDB-lite"/>
    </source>
</evidence>
<dbReference type="eggNOG" id="COG3480">
    <property type="taxonomic scope" value="Bacteria"/>
</dbReference>
<dbReference type="InterPro" id="IPR020568">
    <property type="entry name" value="Ribosomal_Su5_D2-typ_SF"/>
</dbReference>
<comment type="similarity">
    <text evidence="1">Belongs to the peptidase S16 family.</text>
</comment>
<feature type="domain" description="Lon proteolytic" evidence="3">
    <location>
        <begin position="228"/>
        <end position="326"/>
    </location>
</feature>
<dbReference type="Pfam" id="PF05362">
    <property type="entry name" value="Lon_C"/>
    <property type="match status" value="1"/>
</dbReference>
<dbReference type="GO" id="GO:0004176">
    <property type="term" value="F:ATP-dependent peptidase activity"/>
    <property type="evidence" value="ECO:0007669"/>
    <property type="project" value="UniProtKB-UniRule"/>
</dbReference>
<sequence>MHKPKVTSETPCRDGASTYADAHTLMGMRNERMRHDERGEDNVEDNVEDGDAPDATPGWSWMRCPIAIARTIGGAVASSSRRTRVAMSCVLLCLIVLLLPSPYVVEAPGPTQDVLGTSGGDPVIAITGAKTAKRVGGGKLLLVTVNAAGTPQFPVMTAWALVSWLNPQRTVTPSEAVFPVGQSSKQYAERSSREMTGSQKAASRTALDYLSGLGVDTRGVKVAMHVDDIGGPSAGMMYALGVIDELTPGDATGGAAIAGTGTIDAKGKVGAIGGIRLKMLGAKRDGATWFLAPEVNCAEVVGHVPQGLRDVRVSTLDDAYRAVLAIGKGQTASLPHCTVPRT</sequence>
<organism evidence="4 5">
    <name type="scientific">Bifidobacterium mongoliense DSM 21395</name>
    <dbReference type="NCBI Taxonomy" id="1437603"/>
    <lineage>
        <taxon>Bacteria</taxon>
        <taxon>Bacillati</taxon>
        <taxon>Actinomycetota</taxon>
        <taxon>Actinomycetes</taxon>
        <taxon>Bifidobacteriales</taxon>
        <taxon>Bifidobacteriaceae</taxon>
        <taxon>Bifidobacterium</taxon>
    </lineage>
</organism>
<evidence type="ECO:0000313" key="4">
    <source>
        <dbReference type="EMBL" id="KFI76362.1"/>
    </source>
</evidence>
<comment type="catalytic activity">
    <reaction evidence="1">
        <text>Hydrolysis of proteins in presence of ATP.</text>
        <dbReference type="EC" id="3.4.21.53"/>
    </reaction>
</comment>
<dbReference type="EC" id="3.4.21.53" evidence="1"/>
<feature type="compositionally biased region" description="Acidic residues" evidence="2">
    <location>
        <begin position="42"/>
        <end position="52"/>
    </location>
</feature>
<dbReference type="EMBL" id="JGZE01000017">
    <property type="protein sequence ID" value="KFI76362.1"/>
    <property type="molecule type" value="Genomic_DNA"/>
</dbReference>
<keyword evidence="5" id="KW-1185">Reference proteome</keyword>
<name>A0A087BZB2_9BIFI</name>
<dbReference type="PROSITE" id="PS51786">
    <property type="entry name" value="LON_PROTEOLYTIC"/>
    <property type="match status" value="1"/>
</dbReference>
<keyword evidence="1" id="KW-0645">Protease</keyword>
<evidence type="ECO:0000256" key="1">
    <source>
        <dbReference type="PROSITE-ProRule" id="PRU01122"/>
    </source>
</evidence>
<accession>A0A087BZB2</accession>
<keyword evidence="1" id="KW-0378">Hydrolase</keyword>
<dbReference type="GO" id="GO:0006508">
    <property type="term" value="P:proteolysis"/>
    <property type="evidence" value="ECO:0007669"/>
    <property type="project" value="UniProtKB-KW"/>
</dbReference>
<feature type="region of interest" description="Disordered" evidence="2">
    <location>
        <begin position="32"/>
        <end position="55"/>
    </location>
</feature>
<protein>
    <recommendedName>
        <fullName evidence="1">endopeptidase La</fullName>
        <ecNumber evidence="1">3.4.21.53</ecNumber>
    </recommendedName>
</protein>
<feature type="active site" evidence="1">
    <location>
        <position position="233"/>
    </location>
</feature>
<dbReference type="InterPro" id="IPR008269">
    <property type="entry name" value="Lon_proteolytic"/>
</dbReference>
<keyword evidence="1" id="KW-0720">Serine protease</keyword>
<dbReference type="InterPro" id="IPR014721">
    <property type="entry name" value="Ribsml_uS5_D2-typ_fold_subgr"/>
</dbReference>
<dbReference type="STRING" id="1437603.GCA_000771525_00417"/>
<evidence type="ECO:0000313" key="5">
    <source>
        <dbReference type="Proteomes" id="UP000029082"/>
    </source>
</evidence>
<dbReference type="Gene3D" id="3.30.230.10">
    <property type="match status" value="1"/>
</dbReference>